<evidence type="ECO:0000256" key="1">
    <source>
        <dbReference type="ARBA" id="ARBA00022801"/>
    </source>
</evidence>
<dbReference type="EMBL" id="BAAAPE010000016">
    <property type="protein sequence ID" value="GAA2097173.1"/>
    <property type="molecule type" value="Genomic_DNA"/>
</dbReference>
<gene>
    <name evidence="3" type="ORF">GCM10009801_67320</name>
</gene>
<feature type="domain" description="AB hydrolase-1" evidence="2">
    <location>
        <begin position="36"/>
        <end position="255"/>
    </location>
</feature>
<dbReference type="PANTHER" id="PTHR43798:SF31">
    <property type="entry name" value="AB HYDROLASE SUPERFAMILY PROTEIN YCLE"/>
    <property type="match status" value="1"/>
</dbReference>
<comment type="caution">
    <text evidence="3">The sequence shown here is derived from an EMBL/GenBank/DDBJ whole genome shotgun (WGS) entry which is preliminary data.</text>
</comment>
<dbReference type="GO" id="GO:0016787">
    <property type="term" value="F:hydrolase activity"/>
    <property type="evidence" value="ECO:0007669"/>
    <property type="project" value="UniProtKB-KW"/>
</dbReference>
<dbReference type="Proteomes" id="UP001500016">
    <property type="component" value="Unassembled WGS sequence"/>
</dbReference>
<keyword evidence="4" id="KW-1185">Reference proteome</keyword>
<sequence>MLLCVTPPSEPDRGAVDVGGLRLSYLDHGGPGRPLLALHGHFGEARTFAPLAAGLAPDWRVVALDQRGHGLSDRPPDFSRRGYVADAVGLLRHLGLEGAVVLGHSLGGVNAYQLAARHPRLVRALVVEDVGAEVEDDLGFCLEWPERMPTRADLFAGLGESAPYVTDSVREFADGWGLTFRAADMVASQRQLNGDHWDDWLATTCPALLVRGTRSPVLGAEQARQMARRRPGTRLVELEAGHTVHATAPEAFAAAVRGFLAEL</sequence>
<dbReference type="InterPro" id="IPR050266">
    <property type="entry name" value="AB_hydrolase_sf"/>
</dbReference>
<dbReference type="InterPro" id="IPR000073">
    <property type="entry name" value="AB_hydrolase_1"/>
</dbReference>
<evidence type="ECO:0000313" key="4">
    <source>
        <dbReference type="Proteomes" id="UP001500016"/>
    </source>
</evidence>
<dbReference type="SUPFAM" id="SSF53474">
    <property type="entry name" value="alpha/beta-Hydrolases"/>
    <property type="match status" value="1"/>
</dbReference>
<evidence type="ECO:0000259" key="2">
    <source>
        <dbReference type="Pfam" id="PF12697"/>
    </source>
</evidence>
<name>A0ABN2WQU7_9ACTN</name>
<evidence type="ECO:0000313" key="3">
    <source>
        <dbReference type="EMBL" id="GAA2097173.1"/>
    </source>
</evidence>
<protein>
    <submittedName>
        <fullName evidence="3">Alpha/beta hydrolase</fullName>
    </submittedName>
</protein>
<proteinExistence type="predicted"/>
<dbReference type="InterPro" id="IPR029058">
    <property type="entry name" value="AB_hydrolase_fold"/>
</dbReference>
<keyword evidence="1 3" id="KW-0378">Hydrolase</keyword>
<dbReference type="PRINTS" id="PR00111">
    <property type="entry name" value="ABHYDROLASE"/>
</dbReference>
<dbReference type="PANTHER" id="PTHR43798">
    <property type="entry name" value="MONOACYLGLYCEROL LIPASE"/>
    <property type="match status" value="1"/>
</dbReference>
<dbReference type="RefSeq" id="WP_425578334.1">
    <property type="nucleotide sequence ID" value="NZ_BAAAPE010000016.1"/>
</dbReference>
<reference evidence="4" key="1">
    <citation type="journal article" date="2019" name="Int. J. Syst. Evol. Microbiol.">
        <title>The Global Catalogue of Microorganisms (GCM) 10K type strain sequencing project: providing services to taxonomists for standard genome sequencing and annotation.</title>
        <authorList>
            <consortium name="The Broad Institute Genomics Platform"/>
            <consortium name="The Broad Institute Genome Sequencing Center for Infectious Disease"/>
            <person name="Wu L."/>
            <person name="Ma J."/>
        </authorList>
    </citation>
    <scope>NUCLEOTIDE SEQUENCE [LARGE SCALE GENOMIC DNA]</scope>
    <source>
        <strain evidence="4">JCM 15478</strain>
    </source>
</reference>
<organism evidence="3 4">
    <name type="scientific">Streptomyces albiaxialis</name>
    <dbReference type="NCBI Taxonomy" id="329523"/>
    <lineage>
        <taxon>Bacteria</taxon>
        <taxon>Bacillati</taxon>
        <taxon>Actinomycetota</taxon>
        <taxon>Actinomycetes</taxon>
        <taxon>Kitasatosporales</taxon>
        <taxon>Streptomycetaceae</taxon>
        <taxon>Streptomyces</taxon>
    </lineage>
</organism>
<accession>A0ABN2WQU7</accession>
<dbReference type="Pfam" id="PF12697">
    <property type="entry name" value="Abhydrolase_6"/>
    <property type="match status" value="1"/>
</dbReference>
<dbReference type="Gene3D" id="3.40.50.1820">
    <property type="entry name" value="alpha/beta hydrolase"/>
    <property type="match status" value="1"/>
</dbReference>